<sequence length="242" mass="27225">MPCLILTQRHVVTYLPHVERTQSHTLHAAESLRRQHTREYVHRPTAYAYQRVKEEKNCRAAYDPYRNIRATVTRLSVAASHAVVSNVVILTADTTAAAERLHASYTVKHANVVARYATLLNVAATQRHDVNAARRLSPVGQTTVVHIQHIYAAAPAPHDTRRHRLQTTEGKRAYARLFACRRHVPIYSTERKTSAATLPHKMLMITLKYVGLRTTTVVYAQAIVAAVVQNKCHARDGRESAC</sequence>
<evidence type="ECO:0000313" key="1">
    <source>
        <dbReference type="EMBL" id="GFT06597.1"/>
    </source>
</evidence>
<gene>
    <name evidence="1" type="ORF">NPIL_275051</name>
</gene>
<dbReference type="Proteomes" id="UP000887013">
    <property type="component" value="Unassembled WGS sequence"/>
</dbReference>
<name>A0A8X6NCT0_NEPPI</name>
<dbReference type="AlphaFoldDB" id="A0A8X6NCT0"/>
<evidence type="ECO:0000313" key="2">
    <source>
        <dbReference type="Proteomes" id="UP000887013"/>
    </source>
</evidence>
<organism evidence="1 2">
    <name type="scientific">Nephila pilipes</name>
    <name type="common">Giant wood spider</name>
    <name type="synonym">Nephila maculata</name>
    <dbReference type="NCBI Taxonomy" id="299642"/>
    <lineage>
        <taxon>Eukaryota</taxon>
        <taxon>Metazoa</taxon>
        <taxon>Ecdysozoa</taxon>
        <taxon>Arthropoda</taxon>
        <taxon>Chelicerata</taxon>
        <taxon>Arachnida</taxon>
        <taxon>Araneae</taxon>
        <taxon>Araneomorphae</taxon>
        <taxon>Entelegynae</taxon>
        <taxon>Araneoidea</taxon>
        <taxon>Nephilidae</taxon>
        <taxon>Nephila</taxon>
    </lineage>
</organism>
<comment type="caution">
    <text evidence="1">The sequence shown here is derived from an EMBL/GenBank/DDBJ whole genome shotgun (WGS) entry which is preliminary data.</text>
</comment>
<keyword evidence="2" id="KW-1185">Reference proteome</keyword>
<proteinExistence type="predicted"/>
<accession>A0A8X6NCT0</accession>
<protein>
    <submittedName>
        <fullName evidence="1">Uncharacterized protein</fullName>
    </submittedName>
</protein>
<reference evidence="1" key="1">
    <citation type="submission" date="2020-08" db="EMBL/GenBank/DDBJ databases">
        <title>Multicomponent nature underlies the extraordinary mechanical properties of spider dragline silk.</title>
        <authorList>
            <person name="Kono N."/>
            <person name="Nakamura H."/>
            <person name="Mori M."/>
            <person name="Yoshida Y."/>
            <person name="Ohtoshi R."/>
            <person name="Malay A.D."/>
            <person name="Moran D.A.P."/>
            <person name="Tomita M."/>
            <person name="Numata K."/>
            <person name="Arakawa K."/>
        </authorList>
    </citation>
    <scope>NUCLEOTIDE SEQUENCE</scope>
</reference>
<dbReference type="EMBL" id="BMAW01008044">
    <property type="protein sequence ID" value="GFT06597.1"/>
    <property type="molecule type" value="Genomic_DNA"/>
</dbReference>